<evidence type="ECO:0000256" key="1">
    <source>
        <dbReference type="ARBA" id="ARBA00004651"/>
    </source>
</evidence>
<comment type="caution">
    <text evidence="9">The sequence shown here is derived from an EMBL/GenBank/DDBJ whole genome shotgun (WGS) entry which is preliminary data.</text>
</comment>
<dbReference type="NCBIfam" id="TIGR00924">
    <property type="entry name" value="yjdL_sub1_fam"/>
    <property type="match status" value="2"/>
</dbReference>
<keyword evidence="3" id="KW-1003">Cell membrane</keyword>
<dbReference type="InterPro" id="IPR036259">
    <property type="entry name" value="MFS_trans_sf"/>
</dbReference>
<feature type="transmembrane region" description="Helical" evidence="7">
    <location>
        <begin position="364"/>
        <end position="386"/>
    </location>
</feature>
<dbReference type="EMBL" id="VSSQ01000420">
    <property type="protein sequence ID" value="MPL94238.1"/>
    <property type="molecule type" value="Genomic_DNA"/>
</dbReference>
<evidence type="ECO:0000256" key="6">
    <source>
        <dbReference type="ARBA" id="ARBA00023136"/>
    </source>
</evidence>
<sequence length="461" mass="50567">MTKGKKRTGHPKGLYLLFLTEMWERFSYYGMRGILILYLTKTYLEGGLNISAQNASLIYGFFTGFVYFTPLIGGWIADKWLGQRHAITIGGLTMMLGQLTLFAFNTHTGLFAGLGLLIIGNGFFKPNISTLVGGLYEEGDERRDSAFSIFYMGINLGAFMAPLVVGFLTDNLFAGTVTNEAGEVVMSYGYRYGFLAAAVGMFLGQIFFNALAQKYLGNIGKRPGSLQASAINLEAPVDTKKPLTKEEKQRITVIFVLFVFAIFFWAGFEQAGSSLSLYTDKYVDRVVFGYEIPTAWFQSVNPLFIVLLAPLFGMFWVSKTGKKLTTPIKMGLGMVILGVGFFFMLGAVAERGGDTEDISIKASLIWLVLTYLVHTLGELCLSPVGLSVVTKLSPPKLASVLMGVWLLSSFVANIVGGFLASSVESMGAGKIFLYVALFVIFCGIILITLNKKLLRMMHGVR</sequence>
<dbReference type="InterPro" id="IPR020846">
    <property type="entry name" value="MFS_dom"/>
</dbReference>
<dbReference type="Pfam" id="PF00854">
    <property type="entry name" value="PTR2"/>
    <property type="match status" value="2"/>
</dbReference>
<dbReference type="AlphaFoldDB" id="A0A644VS89"/>
<dbReference type="Gene3D" id="1.20.1250.20">
    <property type="entry name" value="MFS general substrate transporter like domains"/>
    <property type="match status" value="2"/>
</dbReference>
<reference evidence="9" key="1">
    <citation type="submission" date="2019-08" db="EMBL/GenBank/DDBJ databases">
        <authorList>
            <person name="Kucharzyk K."/>
            <person name="Murdoch R.W."/>
            <person name="Higgins S."/>
            <person name="Loffler F."/>
        </authorList>
    </citation>
    <scope>NUCLEOTIDE SEQUENCE</scope>
</reference>
<dbReference type="GO" id="GO:0006857">
    <property type="term" value="P:oligopeptide transport"/>
    <property type="evidence" value="ECO:0007669"/>
    <property type="project" value="InterPro"/>
</dbReference>
<feature type="transmembrane region" description="Helical" evidence="7">
    <location>
        <begin position="251"/>
        <end position="268"/>
    </location>
</feature>
<feature type="transmembrane region" description="Helical" evidence="7">
    <location>
        <begin position="295"/>
        <end position="318"/>
    </location>
</feature>
<feature type="transmembrane region" description="Helical" evidence="7">
    <location>
        <begin position="330"/>
        <end position="349"/>
    </location>
</feature>
<dbReference type="SUPFAM" id="SSF103473">
    <property type="entry name" value="MFS general substrate transporter"/>
    <property type="match status" value="1"/>
</dbReference>
<keyword evidence="6 7" id="KW-0472">Membrane</keyword>
<dbReference type="GO" id="GO:0005886">
    <property type="term" value="C:plasma membrane"/>
    <property type="evidence" value="ECO:0007669"/>
    <property type="project" value="UniProtKB-SubCell"/>
</dbReference>
<dbReference type="CDD" id="cd17346">
    <property type="entry name" value="MFS_DtpA_like"/>
    <property type="match status" value="1"/>
</dbReference>
<protein>
    <submittedName>
        <fullName evidence="9">Di-/tripeptide transporter</fullName>
    </submittedName>
</protein>
<evidence type="ECO:0000313" key="9">
    <source>
        <dbReference type="EMBL" id="MPL94238.1"/>
    </source>
</evidence>
<name>A0A644VS89_9ZZZZ</name>
<feature type="transmembrane region" description="Helical" evidence="7">
    <location>
        <begin position="398"/>
        <end position="419"/>
    </location>
</feature>
<dbReference type="InterPro" id="IPR005279">
    <property type="entry name" value="Dipep/tripep_permease"/>
</dbReference>
<dbReference type="InterPro" id="IPR000109">
    <property type="entry name" value="POT_fam"/>
</dbReference>
<evidence type="ECO:0000256" key="7">
    <source>
        <dbReference type="SAM" id="Phobius"/>
    </source>
</evidence>
<dbReference type="PROSITE" id="PS50850">
    <property type="entry name" value="MFS"/>
    <property type="match status" value="1"/>
</dbReference>
<organism evidence="9">
    <name type="scientific">bioreactor metagenome</name>
    <dbReference type="NCBI Taxonomy" id="1076179"/>
    <lineage>
        <taxon>unclassified sequences</taxon>
        <taxon>metagenomes</taxon>
        <taxon>ecological metagenomes</taxon>
    </lineage>
</organism>
<dbReference type="InterPro" id="IPR018456">
    <property type="entry name" value="PTR2_symporter_CS"/>
</dbReference>
<feature type="transmembrane region" description="Helical" evidence="7">
    <location>
        <begin position="189"/>
        <end position="212"/>
    </location>
</feature>
<gene>
    <name evidence="9" type="primary">dtpT_4</name>
    <name evidence="9" type="ORF">SDC9_40388</name>
</gene>
<feature type="transmembrane region" description="Helical" evidence="7">
    <location>
        <begin position="56"/>
        <end position="77"/>
    </location>
</feature>
<dbReference type="PROSITE" id="PS01023">
    <property type="entry name" value="PTR2_2"/>
    <property type="match status" value="1"/>
</dbReference>
<evidence type="ECO:0000259" key="8">
    <source>
        <dbReference type="PROSITE" id="PS50850"/>
    </source>
</evidence>
<dbReference type="PANTHER" id="PTHR23517:SF15">
    <property type="entry name" value="PROTON-DEPENDENT OLIGOPEPTIDE FAMILY TRANSPORT PROTEIN"/>
    <property type="match status" value="1"/>
</dbReference>
<evidence type="ECO:0000256" key="5">
    <source>
        <dbReference type="ARBA" id="ARBA00022989"/>
    </source>
</evidence>
<dbReference type="FunFam" id="1.20.1250.20:FF:000146">
    <property type="entry name" value="Amino acid/peptide transporter"/>
    <property type="match status" value="1"/>
</dbReference>
<keyword evidence="5 7" id="KW-1133">Transmembrane helix</keyword>
<feature type="domain" description="Major facilitator superfamily (MFS) profile" evidence="8">
    <location>
        <begin position="13"/>
        <end position="454"/>
    </location>
</feature>
<keyword evidence="4 7" id="KW-0812">Transmembrane</keyword>
<keyword evidence="2" id="KW-0813">Transport</keyword>
<dbReference type="GO" id="GO:1904680">
    <property type="term" value="F:peptide transmembrane transporter activity"/>
    <property type="evidence" value="ECO:0007669"/>
    <property type="project" value="InterPro"/>
</dbReference>
<feature type="transmembrane region" description="Helical" evidence="7">
    <location>
        <begin position="431"/>
        <end position="449"/>
    </location>
</feature>
<evidence type="ECO:0000256" key="3">
    <source>
        <dbReference type="ARBA" id="ARBA00022475"/>
    </source>
</evidence>
<comment type="subcellular location">
    <subcellularLocation>
        <location evidence="1">Cell membrane</location>
        <topology evidence="1">Multi-pass membrane protein</topology>
    </subcellularLocation>
</comment>
<dbReference type="InterPro" id="IPR050171">
    <property type="entry name" value="MFS_Transporters"/>
</dbReference>
<accession>A0A644VS89</accession>
<proteinExistence type="predicted"/>
<evidence type="ECO:0000256" key="2">
    <source>
        <dbReference type="ARBA" id="ARBA00022448"/>
    </source>
</evidence>
<dbReference type="PANTHER" id="PTHR23517">
    <property type="entry name" value="RESISTANCE PROTEIN MDTM, PUTATIVE-RELATED-RELATED"/>
    <property type="match status" value="1"/>
</dbReference>
<evidence type="ECO:0000256" key="4">
    <source>
        <dbReference type="ARBA" id="ARBA00022692"/>
    </source>
</evidence>
<feature type="transmembrane region" description="Helical" evidence="7">
    <location>
        <begin position="148"/>
        <end position="169"/>
    </location>
</feature>